<keyword evidence="3" id="KW-1185">Reference proteome</keyword>
<dbReference type="GO" id="GO:0006508">
    <property type="term" value="P:proteolysis"/>
    <property type="evidence" value="ECO:0007669"/>
    <property type="project" value="InterPro"/>
</dbReference>
<dbReference type="EMBL" id="BMZG01000017">
    <property type="protein sequence ID" value="GHA79756.1"/>
    <property type="molecule type" value="Genomic_DNA"/>
</dbReference>
<dbReference type="GO" id="GO:0016020">
    <property type="term" value="C:membrane"/>
    <property type="evidence" value="ECO:0007669"/>
    <property type="project" value="InterPro"/>
</dbReference>
<evidence type="ECO:0000313" key="3">
    <source>
        <dbReference type="Proteomes" id="UP000614287"/>
    </source>
</evidence>
<proteinExistence type="predicted"/>
<accession>A0A8J3CP36</accession>
<dbReference type="Gene3D" id="3.90.70.10">
    <property type="entry name" value="Cysteine proteinases"/>
    <property type="match status" value="1"/>
</dbReference>
<gene>
    <name evidence="2" type="ORF">GCM10009007_20850</name>
</gene>
<dbReference type="PROSITE" id="PS50990">
    <property type="entry name" value="PEPTIDASE_C39"/>
    <property type="match status" value="1"/>
</dbReference>
<reference evidence="2" key="2">
    <citation type="submission" date="2020-09" db="EMBL/GenBank/DDBJ databases">
        <authorList>
            <person name="Sun Q."/>
            <person name="Kim S."/>
        </authorList>
    </citation>
    <scope>NUCLEOTIDE SEQUENCE</scope>
    <source>
        <strain evidence="2">KCTC 32501</strain>
    </source>
</reference>
<comment type="caution">
    <text evidence="2">The sequence shown here is derived from an EMBL/GenBank/DDBJ whole genome shotgun (WGS) entry which is preliminary data.</text>
</comment>
<dbReference type="GO" id="GO:0008233">
    <property type="term" value="F:peptidase activity"/>
    <property type="evidence" value="ECO:0007669"/>
    <property type="project" value="InterPro"/>
</dbReference>
<dbReference type="InterPro" id="IPR005074">
    <property type="entry name" value="Peptidase_C39"/>
</dbReference>
<reference evidence="2" key="1">
    <citation type="journal article" date="2014" name="Int. J. Syst. Evol. Microbiol.">
        <title>Complete genome sequence of Corynebacterium casei LMG S-19264T (=DSM 44701T), isolated from a smear-ripened cheese.</title>
        <authorList>
            <consortium name="US DOE Joint Genome Institute (JGI-PGF)"/>
            <person name="Walter F."/>
            <person name="Albersmeier A."/>
            <person name="Kalinowski J."/>
            <person name="Ruckert C."/>
        </authorList>
    </citation>
    <scope>NUCLEOTIDE SEQUENCE</scope>
    <source>
        <strain evidence="2">KCTC 32501</strain>
    </source>
</reference>
<evidence type="ECO:0000313" key="2">
    <source>
        <dbReference type="EMBL" id="GHA79756.1"/>
    </source>
</evidence>
<organism evidence="2 3">
    <name type="scientific">Formosimonas limnophila</name>
    <dbReference type="NCBI Taxonomy" id="1384487"/>
    <lineage>
        <taxon>Bacteria</taxon>
        <taxon>Pseudomonadati</taxon>
        <taxon>Pseudomonadota</taxon>
        <taxon>Betaproteobacteria</taxon>
        <taxon>Burkholderiales</taxon>
        <taxon>Burkholderiaceae</taxon>
        <taxon>Formosimonas</taxon>
    </lineage>
</organism>
<dbReference type="CDD" id="cd02423">
    <property type="entry name" value="Peptidase_C39G"/>
    <property type="match status" value="1"/>
</dbReference>
<dbReference type="GO" id="GO:0005524">
    <property type="term" value="F:ATP binding"/>
    <property type="evidence" value="ECO:0007669"/>
    <property type="project" value="InterPro"/>
</dbReference>
<sequence length="215" mass="24246">MKTIKFILLLSLFGTLRIEAEFLPLLPTQTIVKNDWKSLRDLSVVKQNFESSCGGASLATLLTFYYGQKVSETDILKALENNGKKAVSFSEMQKILPQFGFQGQGYAAGYEQLKQLKIPVVVYIKLRGEDHFSVLRGINDDTVWLADSSYGNVTLSKEQFLEVWQTRQNENSDLKGKFLAVLPTKTDIKAADNFFTKQPKKQTDLAIRAIGILRN</sequence>
<dbReference type="AlphaFoldDB" id="A0A8J3CP36"/>
<feature type="domain" description="Peptidase C39" evidence="1">
    <location>
        <begin position="47"/>
        <end position="171"/>
    </location>
</feature>
<dbReference type="Proteomes" id="UP000614287">
    <property type="component" value="Unassembled WGS sequence"/>
</dbReference>
<dbReference type="RefSeq" id="WP_189493911.1">
    <property type="nucleotide sequence ID" value="NZ_BMZG01000017.1"/>
</dbReference>
<dbReference type="Pfam" id="PF03412">
    <property type="entry name" value="Peptidase_C39"/>
    <property type="match status" value="1"/>
</dbReference>
<protein>
    <submittedName>
        <fullName evidence="2">Peptidase C39</fullName>
    </submittedName>
</protein>
<evidence type="ECO:0000259" key="1">
    <source>
        <dbReference type="PROSITE" id="PS50990"/>
    </source>
</evidence>
<name>A0A8J3CP36_9BURK</name>